<evidence type="ECO:0000313" key="1">
    <source>
        <dbReference type="EMBL" id="MPM26938.1"/>
    </source>
</evidence>
<reference evidence="1" key="1">
    <citation type="submission" date="2019-08" db="EMBL/GenBank/DDBJ databases">
        <authorList>
            <person name="Kucharzyk K."/>
            <person name="Murdoch R.W."/>
            <person name="Higgins S."/>
            <person name="Loffler F."/>
        </authorList>
    </citation>
    <scope>NUCLEOTIDE SEQUENCE</scope>
</reference>
<dbReference type="AlphaFoldDB" id="A0A644YG28"/>
<proteinExistence type="predicted"/>
<gene>
    <name evidence="1" type="ORF">SDC9_73443</name>
</gene>
<comment type="caution">
    <text evidence="1">The sequence shown here is derived from an EMBL/GenBank/DDBJ whole genome shotgun (WGS) entry which is preliminary data.</text>
</comment>
<organism evidence="1">
    <name type="scientific">bioreactor metagenome</name>
    <dbReference type="NCBI Taxonomy" id="1076179"/>
    <lineage>
        <taxon>unclassified sequences</taxon>
        <taxon>metagenomes</taxon>
        <taxon>ecological metagenomes</taxon>
    </lineage>
</organism>
<name>A0A644YG28_9ZZZZ</name>
<dbReference type="EMBL" id="VSSQ01004866">
    <property type="protein sequence ID" value="MPM26938.1"/>
    <property type="molecule type" value="Genomic_DNA"/>
</dbReference>
<accession>A0A644YG28</accession>
<sequence length="148" mass="16909">MGEFRVNAGAAEKEQLFYPAQPGLVYDVHLDYKVAVYEFGGQRAVRPDTPHLRRGKDNGVRLLIQKKSPNLSLVRKVEFFPCFCQQLPESFLPEFPLNRRSHKTPVSCDKYGIFSSNPCHVLSPSLFSIGLLWPGRFRIRPVCRADPF</sequence>
<protein>
    <submittedName>
        <fullName evidence="1">Uncharacterized protein</fullName>
    </submittedName>
</protein>